<dbReference type="InterPro" id="IPR055713">
    <property type="entry name" value="DUF7289"/>
</dbReference>
<dbReference type="EMBL" id="JAGGKQ010000005">
    <property type="protein sequence ID" value="MBP1922075.1"/>
    <property type="molecule type" value="Genomic_DNA"/>
</dbReference>
<organism evidence="1 2">
    <name type="scientific">Halorubrum alkaliphilum</name>
    <dbReference type="NCBI Taxonomy" id="261290"/>
    <lineage>
        <taxon>Archaea</taxon>
        <taxon>Methanobacteriati</taxon>
        <taxon>Methanobacteriota</taxon>
        <taxon>Stenosarchaea group</taxon>
        <taxon>Halobacteria</taxon>
        <taxon>Halobacteriales</taxon>
        <taxon>Haloferacaceae</taxon>
        <taxon>Halorubrum</taxon>
    </lineage>
</organism>
<comment type="caution">
    <text evidence="1">The sequence shown here is derived from an EMBL/GenBank/DDBJ whole genome shotgun (WGS) entry which is preliminary data.</text>
</comment>
<accession>A0A8T4GG86</accession>
<proteinExistence type="predicted"/>
<dbReference type="AlphaFoldDB" id="A0A8T4GG86"/>
<dbReference type="Pfam" id="PF23960">
    <property type="entry name" value="DUF7289"/>
    <property type="match status" value="1"/>
</dbReference>
<gene>
    <name evidence="1" type="ORF">J2751_001080</name>
</gene>
<evidence type="ECO:0000313" key="1">
    <source>
        <dbReference type="EMBL" id="MBP1922075.1"/>
    </source>
</evidence>
<keyword evidence="1" id="KW-0966">Cell projection</keyword>
<name>A0A8T4GG86_9EURY</name>
<reference evidence="1" key="1">
    <citation type="submission" date="2021-03" db="EMBL/GenBank/DDBJ databases">
        <title>Genomic Encyclopedia of Type Strains, Phase IV (KMG-IV): sequencing the most valuable type-strain genomes for metagenomic binning, comparative biology and taxonomic classification.</title>
        <authorList>
            <person name="Goeker M."/>
        </authorList>
    </citation>
    <scope>NUCLEOTIDE SEQUENCE</scope>
    <source>
        <strain evidence="1">DSM 23564</strain>
    </source>
</reference>
<dbReference type="RefSeq" id="WP_209483899.1">
    <property type="nucleotide sequence ID" value="NZ_JAGGKQ010000005.1"/>
</dbReference>
<keyword evidence="1" id="KW-0282">Flagellum</keyword>
<keyword evidence="2" id="KW-1185">Reference proteome</keyword>
<protein>
    <submittedName>
        <fullName evidence="1">FlaG/FlaF family flagellin (Archaellin)</fullName>
    </submittedName>
</protein>
<dbReference type="OrthoDB" id="148042at2157"/>
<dbReference type="Proteomes" id="UP000823588">
    <property type="component" value="Unassembled WGS sequence"/>
</dbReference>
<keyword evidence="1" id="KW-0969">Cilium</keyword>
<sequence length="714" mass="75528">MFRCERAQSEVLGTVLLLGVTILVVGSTVALGSVALTDSQQTADLQRVEGAMTQFDSKASLVAHGESPTKMVQMDVGRTADFRVDEDAGWMRIEVETDEGENDINETVRFGAVVYESGSETVAYQGGGVWRSNADGSWMVSPPEFHYRGRGGTETLTLPLVTIEDSGGPLADTVRITDTEQPSERVFPSKSGSNPLLGGNVTITVESDYAEAWGRFFESRTDASVESLDGNRTRIRLPTEIESSQVTQSLFGLNTGSGFNEQTLMEDINSFNAASYDSRDYPPSEATGDNVRVYADGGIDGGAPGQLDVEHINIGGTLSGSDVHPSTSALESAADLVTEEAVGTTRHVDMSGEITDRIETFRSTFNDLNETATDGDPESYEDTASSIELGAGETEDLDSTYVDGPVSVEGGELTVEGDLHVNETLDLREGGNLIVNGDLYVGEGLEVVSSTMETHGSLAVNGNAVFGGATDATLRGDTYVNEALIVKEGSSMTVEGEGVRAVEINEDVELIGSNDGTEIVLNTGERGDEFHLLADGDVLIGSEGGSGTLRVAGNGIAYLHGTGDVLVESNGAPAGVNVVDEATAQWYHDGSVFEIKANDHDAVLESDAARNHPGGGLWLFSTADTVHLKGNAEDGSTAYVNGVVHANGVVLNDETRIDGALSANDVRFIDADVTLNHDEAIEDYDPFVDRTIPTVNHLHVSVHGIDVGGERSDD</sequence>
<evidence type="ECO:0000313" key="2">
    <source>
        <dbReference type="Proteomes" id="UP000823588"/>
    </source>
</evidence>